<gene>
    <name evidence="1" type="ORF">LCGC14_1546050</name>
</gene>
<reference evidence="1" key="1">
    <citation type="journal article" date="2015" name="Nature">
        <title>Complex archaea that bridge the gap between prokaryotes and eukaryotes.</title>
        <authorList>
            <person name="Spang A."/>
            <person name="Saw J.H."/>
            <person name="Jorgensen S.L."/>
            <person name="Zaremba-Niedzwiedzka K."/>
            <person name="Martijn J."/>
            <person name="Lind A.E."/>
            <person name="van Eijk R."/>
            <person name="Schleper C."/>
            <person name="Guy L."/>
            <person name="Ettema T.J."/>
        </authorList>
    </citation>
    <scope>NUCLEOTIDE SEQUENCE</scope>
</reference>
<protein>
    <submittedName>
        <fullName evidence="1">Uncharacterized protein</fullName>
    </submittedName>
</protein>
<comment type="caution">
    <text evidence="1">The sequence shown here is derived from an EMBL/GenBank/DDBJ whole genome shotgun (WGS) entry which is preliminary data.</text>
</comment>
<sequence>MIRSLKDNLDKLMMSVSARSLFSKPPIIYFGPGINSCPSCGSVLQVEKTRIKKVVTLDIGAFKAHETILCCKECENNASYGSEQLLKLKPFRATFGYDVLVYVGKATFLRCRSDKEIKMELEQKHIVISVREISYLAKKFIVYLALAHRQSGKKIKSLMKQRGGYILHLDATCEGG</sequence>
<organism evidence="1">
    <name type="scientific">marine sediment metagenome</name>
    <dbReference type="NCBI Taxonomy" id="412755"/>
    <lineage>
        <taxon>unclassified sequences</taxon>
        <taxon>metagenomes</taxon>
        <taxon>ecological metagenomes</taxon>
    </lineage>
</organism>
<dbReference type="EMBL" id="LAZR01011756">
    <property type="protein sequence ID" value="KKM60019.1"/>
    <property type="molecule type" value="Genomic_DNA"/>
</dbReference>
<dbReference type="AlphaFoldDB" id="A0A0F9IRI0"/>
<evidence type="ECO:0000313" key="1">
    <source>
        <dbReference type="EMBL" id="KKM60019.1"/>
    </source>
</evidence>
<name>A0A0F9IRI0_9ZZZZ</name>
<proteinExistence type="predicted"/>
<accession>A0A0F9IRI0</accession>